<dbReference type="GO" id="GO:0004519">
    <property type="term" value="F:endonuclease activity"/>
    <property type="evidence" value="ECO:0007669"/>
    <property type="project" value="UniProtKB-KW"/>
</dbReference>
<gene>
    <name evidence="2" type="ORF">HNQ41_002570</name>
</gene>
<proteinExistence type="predicted"/>
<dbReference type="RefSeq" id="WP_246421672.1">
    <property type="nucleotide sequence ID" value="NZ_JACHHB010000012.1"/>
</dbReference>
<evidence type="ECO:0000313" key="2">
    <source>
        <dbReference type="EMBL" id="MBB5174355.1"/>
    </source>
</evidence>
<dbReference type="PANTHER" id="PTHR37460">
    <property type="entry name" value="ENDONUCLEASE III"/>
    <property type="match status" value="1"/>
</dbReference>
<comment type="caution">
    <text evidence="2">The sequence shown here is derived from an EMBL/GenBank/DDBJ whole genome shotgun (WGS) entry which is preliminary data.</text>
</comment>
<evidence type="ECO:0000259" key="1">
    <source>
        <dbReference type="SMART" id="SM00465"/>
    </source>
</evidence>
<dbReference type="Pfam" id="PF01986">
    <property type="entry name" value="DUF123"/>
    <property type="match status" value="1"/>
</dbReference>
<dbReference type="Proteomes" id="UP000551878">
    <property type="component" value="Unassembled WGS sequence"/>
</dbReference>
<keyword evidence="2" id="KW-0378">Hydrolase</keyword>
<reference evidence="2 3" key="1">
    <citation type="submission" date="2020-08" db="EMBL/GenBank/DDBJ databases">
        <title>Genomic Encyclopedia of Type Strains, Phase IV (KMG-IV): sequencing the most valuable type-strain genomes for metagenomic binning, comparative biology and taxonomic classification.</title>
        <authorList>
            <person name="Goeker M."/>
        </authorList>
    </citation>
    <scope>NUCLEOTIDE SEQUENCE [LARGE SCALE GENOMIC DNA]</scope>
    <source>
        <strain evidence="2 3">DSM 24696</strain>
    </source>
</reference>
<keyword evidence="2" id="KW-0255">Endonuclease</keyword>
<sequence>MYPTGKYISDGKIQTEKLLTSPGDTLYALAFHLLYDETIQVGKKGTFSFERGTYIYIGSAKKNMEARLNRHLSVDKKLRWHIDYIREKMHFIEGQTYLERRGECQLVEATATYVQATRPISQFGASDCKCKGHLLFVPYFSTGEGWLLPREKWKRM</sequence>
<accession>A0A840QSL0</accession>
<dbReference type="SMART" id="SM00465">
    <property type="entry name" value="GIYc"/>
    <property type="match status" value="1"/>
</dbReference>
<dbReference type="EMBL" id="JACHHB010000012">
    <property type="protein sequence ID" value="MBB5174355.1"/>
    <property type="molecule type" value="Genomic_DNA"/>
</dbReference>
<evidence type="ECO:0000313" key="3">
    <source>
        <dbReference type="Proteomes" id="UP000551878"/>
    </source>
</evidence>
<organism evidence="2 3">
    <name type="scientific">Texcoconibacillus texcoconensis</name>
    <dbReference type="NCBI Taxonomy" id="1095777"/>
    <lineage>
        <taxon>Bacteria</taxon>
        <taxon>Bacillati</taxon>
        <taxon>Bacillota</taxon>
        <taxon>Bacilli</taxon>
        <taxon>Bacillales</taxon>
        <taxon>Bacillaceae</taxon>
        <taxon>Texcoconibacillus</taxon>
    </lineage>
</organism>
<feature type="domain" description="GIY-YIG" evidence="1">
    <location>
        <begin position="41"/>
        <end position="138"/>
    </location>
</feature>
<dbReference type="PANTHER" id="PTHR37460:SF1">
    <property type="entry name" value="ENDONUCLEASE III"/>
    <property type="match status" value="1"/>
</dbReference>
<name>A0A840QSL0_9BACI</name>
<dbReference type="InterPro" id="IPR002837">
    <property type="entry name" value="DUF123"/>
</dbReference>
<keyword evidence="3" id="KW-1185">Reference proteome</keyword>
<dbReference type="AlphaFoldDB" id="A0A840QSL0"/>
<keyword evidence="2" id="KW-0540">Nuclease</keyword>
<protein>
    <submittedName>
        <fullName evidence="2">Uri superfamily endonuclease</fullName>
    </submittedName>
</protein>
<dbReference type="CDD" id="cd10441">
    <property type="entry name" value="GIY-YIG_COG1833"/>
    <property type="match status" value="1"/>
</dbReference>
<dbReference type="InterPro" id="IPR000305">
    <property type="entry name" value="GIY-YIG_endonuc"/>
</dbReference>